<sequence>MSNEEVATSVMASSPILDKHHFPMVRRQYQQPYVKSLSTMLLGLSGATLKCKRGIKLSPGESFTYGEKSEKENDKKSEVPKEKLPLNQMPQEKLPLYIYEAGVSPKHAKTIKDTHIYVKRACEGTVLVGTLSAKQPCIPLELTLGEHCVLTHDSVRRDVFFNGFCFTNPEPVTFEAKELWVDEVPPSQEININPLDEGKEYHLLEVYSKENTNMSINFHFRCKERTLLGELVGCNRTQLNSVFDDVVSLSHNSHMTSVFFSGYTVPSQPFDFKLKELNEYKEPDELNLKATPKLSLDPEYQSYKERLAKVPGGTSKQKPGANSKQPEVNPITMSPLTAPLIFTNRASCQFFSGKSRGLFWVAKQKLEDCNNMVAETPLKTSASKKKAKIFWGVVVKPGEKKECDPGKSYRHLSQIALEIRTEENVEVFVETDDKCIMLGTLSADNDPHFETNLVLKTKFKLWHSSRTTNICFTGYKFNIMDRYPSIYLSRFLQSL</sequence>
<feature type="domain" description="Nucleoplasmin-like" evidence="2">
    <location>
        <begin position="390"/>
        <end position="475"/>
    </location>
</feature>
<accession>A0AAD8R491</accession>
<proteinExistence type="predicted"/>
<comment type="caution">
    <text evidence="3">The sequence shown here is derived from an EMBL/GenBank/DDBJ whole genome shotgun (WGS) entry which is preliminary data.</text>
</comment>
<evidence type="ECO:0000313" key="3">
    <source>
        <dbReference type="EMBL" id="KAK1612403.1"/>
    </source>
</evidence>
<reference evidence="3" key="1">
    <citation type="submission" date="2023-07" db="EMBL/GenBank/DDBJ databases">
        <title>A chromosome-level genome assembly of Lolium multiflorum.</title>
        <authorList>
            <person name="Chen Y."/>
            <person name="Copetti D."/>
            <person name="Kolliker R."/>
            <person name="Studer B."/>
        </authorList>
    </citation>
    <scope>NUCLEOTIDE SEQUENCE</scope>
    <source>
        <strain evidence="3">02402/16</strain>
        <tissue evidence="3">Leaf</tissue>
    </source>
</reference>
<keyword evidence="4" id="KW-1185">Reference proteome</keyword>
<protein>
    <recommendedName>
        <fullName evidence="2">Nucleoplasmin-like domain-containing protein</fullName>
    </recommendedName>
</protein>
<feature type="region of interest" description="Disordered" evidence="1">
    <location>
        <begin position="62"/>
        <end position="81"/>
    </location>
</feature>
<organism evidence="3 4">
    <name type="scientific">Lolium multiflorum</name>
    <name type="common">Italian ryegrass</name>
    <name type="synonym">Lolium perenne subsp. multiflorum</name>
    <dbReference type="NCBI Taxonomy" id="4521"/>
    <lineage>
        <taxon>Eukaryota</taxon>
        <taxon>Viridiplantae</taxon>
        <taxon>Streptophyta</taxon>
        <taxon>Embryophyta</taxon>
        <taxon>Tracheophyta</taxon>
        <taxon>Spermatophyta</taxon>
        <taxon>Magnoliopsida</taxon>
        <taxon>Liliopsida</taxon>
        <taxon>Poales</taxon>
        <taxon>Poaceae</taxon>
        <taxon>BOP clade</taxon>
        <taxon>Pooideae</taxon>
        <taxon>Poodae</taxon>
        <taxon>Poeae</taxon>
        <taxon>Poeae Chloroplast Group 2 (Poeae type)</taxon>
        <taxon>Loliodinae</taxon>
        <taxon>Loliinae</taxon>
        <taxon>Lolium</taxon>
    </lineage>
</organism>
<gene>
    <name evidence="3" type="ORF">QYE76_036076</name>
</gene>
<dbReference type="EMBL" id="JAUUTY010000007">
    <property type="protein sequence ID" value="KAK1612403.1"/>
    <property type="molecule type" value="Genomic_DNA"/>
</dbReference>
<name>A0AAD8R491_LOLMU</name>
<dbReference type="Proteomes" id="UP001231189">
    <property type="component" value="Unassembled WGS sequence"/>
</dbReference>
<feature type="compositionally biased region" description="Basic and acidic residues" evidence="1">
    <location>
        <begin position="67"/>
        <end position="81"/>
    </location>
</feature>
<evidence type="ECO:0000256" key="1">
    <source>
        <dbReference type="SAM" id="MobiDB-lite"/>
    </source>
</evidence>
<feature type="region of interest" description="Disordered" evidence="1">
    <location>
        <begin position="310"/>
        <end position="330"/>
    </location>
</feature>
<dbReference type="InterPro" id="IPR041232">
    <property type="entry name" value="NPL"/>
</dbReference>
<evidence type="ECO:0000259" key="2">
    <source>
        <dbReference type="Pfam" id="PF17800"/>
    </source>
</evidence>
<feature type="compositionally biased region" description="Polar residues" evidence="1">
    <location>
        <begin position="314"/>
        <end position="330"/>
    </location>
</feature>
<evidence type="ECO:0000313" key="4">
    <source>
        <dbReference type="Proteomes" id="UP001231189"/>
    </source>
</evidence>
<dbReference type="AlphaFoldDB" id="A0AAD8R491"/>
<dbReference type="Pfam" id="PF17800">
    <property type="entry name" value="NPL"/>
    <property type="match status" value="1"/>
</dbReference>
<dbReference type="Gene3D" id="2.60.120.340">
    <property type="entry name" value="Nucleoplasmin core domain"/>
    <property type="match status" value="1"/>
</dbReference>